<accession>A0A7W3FIX4</accession>
<dbReference type="PIRSF" id="PIRSF029063">
    <property type="entry name" value="IV_sec_VirJ"/>
    <property type="match status" value="1"/>
</dbReference>
<evidence type="ECO:0000259" key="2">
    <source>
        <dbReference type="Pfam" id="PF06057"/>
    </source>
</evidence>
<dbReference type="RefSeq" id="WP_182337527.1">
    <property type="nucleotide sequence ID" value="NZ_JACGXS010000001.1"/>
</dbReference>
<dbReference type="Pfam" id="PF06057">
    <property type="entry name" value="VirJ"/>
    <property type="match status" value="1"/>
</dbReference>
<dbReference type="InterPro" id="IPR010333">
    <property type="entry name" value="VirJ"/>
</dbReference>
<keyword evidence="4" id="KW-1185">Reference proteome</keyword>
<name>A0A7W3FIX4_9GAMM</name>
<dbReference type="InterPro" id="IPR011225">
    <property type="entry name" value="IV_sec_VirJ"/>
</dbReference>
<evidence type="ECO:0000313" key="4">
    <source>
        <dbReference type="Proteomes" id="UP000547058"/>
    </source>
</evidence>
<dbReference type="Gene3D" id="3.40.50.1820">
    <property type="entry name" value="alpha/beta hydrolase"/>
    <property type="match status" value="2"/>
</dbReference>
<reference evidence="3 4" key="1">
    <citation type="submission" date="2020-08" db="EMBL/GenBank/DDBJ databases">
        <title>Stenotrophomonas tumulicola JCM 30961.</title>
        <authorList>
            <person name="Deng Y."/>
        </authorList>
    </citation>
    <scope>NUCLEOTIDE SEQUENCE [LARGE SCALE GENOMIC DNA]</scope>
    <source>
        <strain evidence="3 4">JCM 30961</strain>
    </source>
</reference>
<feature type="domain" description="Bacterial virulence" evidence="2">
    <location>
        <begin position="265"/>
        <end position="452"/>
    </location>
</feature>
<proteinExistence type="predicted"/>
<dbReference type="InterPro" id="IPR029058">
    <property type="entry name" value="AB_hydrolase_fold"/>
</dbReference>
<dbReference type="EMBL" id="JACGXS010000001">
    <property type="protein sequence ID" value="MBA8680350.1"/>
    <property type="molecule type" value="Genomic_DNA"/>
</dbReference>
<gene>
    <name evidence="3" type="ORF">H4O11_00795</name>
</gene>
<feature type="chain" id="PRO_5030953522" evidence="1">
    <location>
        <begin position="26"/>
        <end position="454"/>
    </location>
</feature>
<sequence length="454" mass="47738">MRFGRSCVAAVLAIAPAFSWPVAVAAAPATAVPASVPRWVDHGRFQHVPVQLPDSGVQRVVVWFHQAGRSQARQLRLQALRRDGALVVAVDMQQLRAALRREGSSDCGFGAGDVENFSRWLQAYLHLPGYRLPLLGGDGEGAMLAYALAAQAGPGLFAGLLTTGFDPEQVAPGLACGTAVAQGRLRPVALPLPWLDAAGTADARVFQQGIASARRFRQTADGDATPGLLAAARVIGAAPGVSVAPPPTVLEGLPVVEVPAQRPGDTLAIFVSGDGGWAGLDKAVAAALAAQGVSVVGVDSLRYFWTARTPAGFAADLARIAEHYQRQWQRPRLLLIGFSQGADVLPASINELDPSLRAQIQRIVLMSVGRQAEFEFHVGNWLGSSGEGLPIAPEVLRLPASKTLCIYGQDDADALCPDLPAGSGVQTLALPGDHHFDGDHARLAREILKAAQPR</sequence>
<organism evidence="3 4">
    <name type="scientific">Stenotrophomonas tumulicola</name>
    <dbReference type="NCBI Taxonomy" id="1685415"/>
    <lineage>
        <taxon>Bacteria</taxon>
        <taxon>Pseudomonadati</taxon>
        <taxon>Pseudomonadota</taxon>
        <taxon>Gammaproteobacteria</taxon>
        <taxon>Lysobacterales</taxon>
        <taxon>Lysobacteraceae</taxon>
        <taxon>Stenotrophomonas</taxon>
    </lineage>
</organism>
<comment type="caution">
    <text evidence="3">The sequence shown here is derived from an EMBL/GenBank/DDBJ whole genome shotgun (WGS) entry which is preliminary data.</text>
</comment>
<protein>
    <submittedName>
        <fullName evidence="3">Virulence factor family protein</fullName>
    </submittedName>
</protein>
<keyword evidence="1" id="KW-0732">Signal</keyword>
<dbReference type="SUPFAM" id="SSF53474">
    <property type="entry name" value="alpha/beta-Hydrolases"/>
    <property type="match status" value="2"/>
</dbReference>
<dbReference type="Proteomes" id="UP000547058">
    <property type="component" value="Unassembled WGS sequence"/>
</dbReference>
<evidence type="ECO:0000256" key="1">
    <source>
        <dbReference type="SAM" id="SignalP"/>
    </source>
</evidence>
<evidence type="ECO:0000313" key="3">
    <source>
        <dbReference type="EMBL" id="MBA8680350.1"/>
    </source>
</evidence>
<dbReference type="AlphaFoldDB" id="A0A7W3FIX4"/>
<feature type="signal peptide" evidence="1">
    <location>
        <begin position="1"/>
        <end position="25"/>
    </location>
</feature>